<dbReference type="Pfam" id="PF00132">
    <property type="entry name" value="Hexapep"/>
    <property type="match status" value="1"/>
</dbReference>
<dbReference type="Proteomes" id="UP000054921">
    <property type="component" value="Unassembled WGS sequence"/>
</dbReference>
<evidence type="ECO:0000313" key="9">
    <source>
        <dbReference type="EMBL" id="KTC80581.1"/>
    </source>
</evidence>
<dbReference type="Gene3D" id="2.160.10.10">
    <property type="entry name" value="Hexapeptide repeat proteins"/>
    <property type="match status" value="1"/>
</dbReference>
<keyword evidence="4 9" id="KW-0808">Transferase</keyword>
<evidence type="ECO:0000256" key="1">
    <source>
        <dbReference type="ARBA" id="ARBA00007274"/>
    </source>
</evidence>
<dbReference type="PANTHER" id="PTHR43300">
    <property type="entry name" value="ACETYLTRANSFERASE"/>
    <property type="match status" value="1"/>
</dbReference>
<sequence length="228" mass="26039">MTAVEKHWSRVEYLHKSVKNHNIHIKGTHSYYSDAWTGSFEETVVRYLYGDEFSLKNWQPQWNIDQLFIGDYVCIAAEVIIMLGGNHNHRADWFCLYPFADNYVQAYQGKGDTIIHDGVWLGMRSMIMPGITIGEGAIIAANSVVTKDVEPYRIVAGSPAQVVKKRFDDTVIQRLLRLGIYGWDEKKFNRLQQYICSNDIAALEEQSRKYDALHQGDSLGENADDGSK</sequence>
<keyword evidence="6" id="KW-0046">Antibiotic resistance</keyword>
<keyword evidence="5" id="KW-0677">Repeat</keyword>
<dbReference type="InterPro" id="IPR011004">
    <property type="entry name" value="Trimer_LpxA-like_sf"/>
</dbReference>
<dbReference type="PATRIC" id="fig|28084.5.peg.2814"/>
<evidence type="ECO:0000256" key="2">
    <source>
        <dbReference type="ARBA" id="ARBA00013235"/>
    </source>
</evidence>
<protein>
    <recommendedName>
        <fullName evidence="3">Chloramphenicol acetyltransferase</fullName>
        <ecNumber evidence="2">2.3.1.28</ecNumber>
    </recommendedName>
</protein>
<dbReference type="InterPro" id="IPR018357">
    <property type="entry name" value="Hexapep_transf_CS"/>
</dbReference>
<keyword evidence="7" id="KW-0012">Acyltransferase</keyword>
<dbReference type="CDD" id="cd03349">
    <property type="entry name" value="LbH_XAT"/>
    <property type="match status" value="1"/>
</dbReference>
<comment type="similarity">
    <text evidence="1">Belongs to the transferase hexapeptide repeat family.</text>
</comment>
<proteinExistence type="inferred from homology"/>
<evidence type="ECO:0000256" key="8">
    <source>
        <dbReference type="ARBA" id="ARBA00047633"/>
    </source>
</evidence>
<evidence type="ECO:0000313" key="10">
    <source>
        <dbReference type="Proteomes" id="UP000054921"/>
    </source>
</evidence>
<gene>
    <name evidence="9" type="ORF">Lche_2601</name>
</gene>
<dbReference type="EMBL" id="LNXW01000013">
    <property type="protein sequence ID" value="KTC80581.1"/>
    <property type="molecule type" value="Genomic_DNA"/>
</dbReference>
<dbReference type="InterPro" id="IPR001451">
    <property type="entry name" value="Hexapep"/>
</dbReference>
<evidence type="ECO:0000256" key="3">
    <source>
        <dbReference type="ARBA" id="ARBA00020291"/>
    </source>
</evidence>
<name>A0A0W0SCK7_9GAMM</name>
<dbReference type="GO" id="GO:0046677">
    <property type="term" value="P:response to antibiotic"/>
    <property type="evidence" value="ECO:0007669"/>
    <property type="project" value="UniProtKB-KW"/>
</dbReference>
<comment type="catalytic activity">
    <reaction evidence="8">
        <text>chloramphenicol + acetyl-CoA = chloramphenicol 3-acetate + CoA</text>
        <dbReference type="Rhea" id="RHEA:18421"/>
        <dbReference type="ChEBI" id="CHEBI:16730"/>
        <dbReference type="ChEBI" id="CHEBI:17698"/>
        <dbReference type="ChEBI" id="CHEBI:57287"/>
        <dbReference type="ChEBI" id="CHEBI:57288"/>
        <dbReference type="EC" id="2.3.1.28"/>
    </reaction>
</comment>
<dbReference type="InterPro" id="IPR050179">
    <property type="entry name" value="Trans_hexapeptide_repeat"/>
</dbReference>
<comment type="caution">
    <text evidence="9">The sequence shown here is derived from an EMBL/GenBank/DDBJ whole genome shotgun (WGS) entry which is preliminary data.</text>
</comment>
<accession>A0A0W0SCK7</accession>
<reference evidence="9 10" key="1">
    <citation type="submission" date="2015-11" db="EMBL/GenBank/DDBJ databases">
        <title>Genomic analysis of 38 Legionella species identifies large and diverse effector repertoires.</title>
        <authorList>
            <person name="Burstein D."/>
            <person name="Amaro F."/>
            <person name="Zusman T."/>
            <person name="Lifshitz Z."/>
            <person name="Cohen O."/>
            <person name="Gilbert J.A."/>
            <person name="Pupko T."/>
            <person name="Shuman H.A."/>
            <person name="Segal G."/>
        </authorList>
    </citation>
    <scope>NUCLEOTIDE SEQUENCE [LARGE SCALE GENOMIC DNA]</scope>
    <source>
        <strain evidence="9 10">ORW</strain>
    </source>
</reference>
<dbReference type="EC" id="2.3.1.28" evidence="2"/>
<dbReference type="PROSITE" id="PS00101">
    <property type="entry name" value="HEXAPEP_TRANSFERASES"/>
    <property type="match status" value="1"/>
</dbReference>
<evidence type="ECO:0000256" key="5">
    <source>
        <dbReference type="ARBA" id="ARBA00022737"/>
    </source>
</evidence>
<dbReference type="STRING" id="28084.Lche_2601"/>
<evidence type="ECO:0000256" key="6">
    <source>
        <dbReference type="ARBA" id="ARBA00023251"/>
    </source>
</evidence>
<evidence type="ECO:0000256" key="7">
    <source>
        <dbReference type="ARBA" id="ARBA00023315"/>
    </source>
</evidence>
<dbReference type="AlphaFoldDB" id="A0A0W0SCK7"/>
<evidence type="ECO:0000256" key="4">
    <source>
        <dbReference type="ARBA" id="ARBA00022679"/>
    </source>
</evidence>
<organism evidence="9 10">
    <name type="scientific">Legionella cherrii</name>
    <dbReference type="NCBI Taxonomy" id="28084"/>
    <lineage>
        <taxon>Bacteria</taxon>
        <taxon>Pseudomonadati</taxon>
        <taxon>Pseudomonadota</taxon>
        <taxon>Gammaproteobacteria</taxon>
        <taxon>Legionellales</taxon>
        <taxon>Legionellaceae</taxon>
        <taxon>Legionella</taxon>
    </lineage>
</organism>
<dbReference type="SUPFAM" id="SSF51161">
    <property type="entry name" value="Trimeric LpxA-like enzymes"/>
    <property type="match status" value="1"/>
</dbReference>
<dbReference type="GO" id="GO:0008811">
    <property type="term" value="F:chloramphenicol O-acetyltransferase activity"/>
    <property type="evidence" value="ECO:0007669"/>
    <property type="project" value="UniProtKB-EC"/>
</dbReference>
<dbReference type="PANTHER" id="PTHR43300:SF12">
    <property type="entry name" value="CHLORAMPHENICOL ACETYLTRANSFERASE"/>
    <property type="match status" value="1"/>
</dbReference>